<sequence length="36" mass="4023">MARRLLKSLKKIGTSPIQTFHVLTDQPKQASRLGSD</sequence>
<name>A0A101M0V4_PICGL</name>
<dbReference type="EMBL" id="LKAM01000004">
    <property type="protein sequence ID" value="KUM48914.1"/>
    <property type="molecule type" value="Genomic_DNA"/>
</dbReference>
<geneLocation type="mitochondrion" evidence="1"/>
<accession>A0A101M0V4</accession>
<reference evidence="1" key="1">
    <citation type="journal article" date="2015" name="Genome Biol. Evol.">
        <title>Organellar Genomes of White Spruce (Picea glauca): Assembly and Annotation.</title>
        <authorList>
            <person name="Jackman S.D."/>
            <person name="Warren R.L."/>
            <person name="Gibb E.A."/>
            <person name="Vandervalk B.P."/>
            <person name="Mohamadi H."/>
            <person name="Chu J."/>
            <person name="Raymond A."/>
            <person name="Pleasance S."/>
            <person name="Coope R."/>
            <person name="Wildung M.R."/>
            <person name="Ritland C.E."/>
            <person name="Bousquet J."/>
            <person name="Jones S.J."/>
            <person name="Bohlmann J."/>
            <person name="Birol I."/>
        </authorList>
    </citation>
    <scope>NUCLEOTIDE SEQUENCE [LARGE SCALE GENOMIC DNA]</scope>
    <source>
        <tissue evidence="1">Flushing bud</tissue>
    </source>
</reference>
<proteinExistence type="predicted"/>
<organism evidence="1">
    <name type="scientific">Picea glauca</name>
    <name type="common">White spruce</name>
    <name type="synonym">Pinus glauca</name>
    <dbReference type="NCBI Taxonomy" id="3330"/>
    <lineage>
        <taxon>Eukaryota</taxon>
        <taxon>Viridiplantae</taxon>
        <taxon>Streptophyta</taxon>
        <taxon>Embryophyta</taxon>
        <taxon>Tracheophyta</taxon>
        <taxon>Spermatophyta</taxon>
        <taxon>Pinopsida</taxon>
        <taxon>Pinidae</taxon>
        <taxon>Conifers I</taxon>
        <taxon>Pinales</taxon>
        <taxon>Pinaceae</taxon>
        <taxon>Picea</taxon>
    </lineage>
</organism>
<comment type="caution">
    <text evidence="1">The sequence shown here is derived from an EMBL/GenBank/DDBJ whole genome shotgun (WGS) entry which is preliminary data.</text>
</comment>
<protein>
    <submittedName>
        <fullName evidence="1">Uncharacterized protein</fullName>
    </submittedName>
</protein>
<evidence type="ECO:0000313" key="1">
    <source>
        <dbReference type="EMBL" id="KUM48914.1"/>
    </source>
</evidence>
<gene>
    <name evidence="1" type="ORF">ABT39_MTgene4250</name>
</gene>
<dbReference type="AlphaFoldDB" id="A0A101M0V4"/>
<keyword evidence="1" id="KW-0496">Mitochondrion</keyword>